<protein>
    <recommendedName>
        <fullName evidence="2">Inositolphosphotransferase Aur1/Ipt1 domain-containing protein</fullName>
    </recommendedName>
</protein>
<feature type="domain" description="Inositolphosphotransferase Aur1/Ipt1" evidence="2">
    <location>
        <begin position="143"/>
        <end position="346"/>
    </location>
</feature>
<feature type="transmembrane region" description="Helical" evidence="1">
    <location>
        <begin position="309"/>
        <end position="329"/>
    </location>
</feature>
<keyword evidence="4" id="KW-1185">Reference proteome</keyword>
<dbReference type="InterPro" id="IPR026841">
    <property type="entry name" value="Aur1/Ipt1"/>
</dbReference>
<accession>A0ABQ1G0G0</accession>
<feature type="transmembrane region" description="Helical" evidence="1">
    <location>
        <begin position="335"/>
        <end position="357"/>
    </location>
</feature>
<feature type="transmembrane region" description="Helical" evidence="1">
    <location>
        <begin position="58"/>
        <end position="75"/>
    </location>
</feature>
<gene>
    <name evidence="3" type="ORF">GCM10011395_01740</name>
</gene>
<organism evidence="3 4">
    <name type="scientific">Sphingomonas psychrolutea</name>
    <dbReference type="NCBI Taxonomy" id="1259676"/>
    <lineage>
        <taxon>Bacteria</taxon>
        <taxon>Pseudomonadati</taxon>
        <taxon>Pseudomonadota</taxon>
        <taxon>Alphaproteobacteria</taxon>
        <taxon>Sphingomonadales</taxon>
        <taxon>Sphingomonadaceae</taxon>
        <taxon>Sphingomonas</taxon>
    </lineage>
</organism>
<dbReference type="EMBL" id="BMDW01000001">
    <property type="protein sequence ID" value="GGA35060.1"/>
    <property type="molecule type" value="Genomic_DNA"/>
</dbReference>
<dbReference type="RefSeq" id="WP_188444881.1">
    <property type="nucleotide sequence ID" value="NZ_BMDW01000001.1"/>
</dbReference>
<reference evidence="4" key="1">
    <citation type="journal article" date="2019" name="Int. J. Syst. Evol. Microbiol.">
        <title>The Global Catalogue of Microorganisms (GCM) 10K type strain sequencing project: providing services to taxonomists for standard genome sequencing and annotation.</title>
        <authorList>
            <consortium name="The Broad Institute Genomics Platform"/>
            <consortium name="The Broad Institute Genome Sequencing Center for Infectious Disease"/>
            <person name="Wu L."/>
            <person name="Ma J."/>
        </authorList>
    </citation>
    <scope>NUCLEOTIDE SEQUENCE [LARGE SCALE GENOMIC DNA]</scope>
    <source>
        <strain evidence="4">CGMCC 1.10106</strain>
    </source>
</reference>
<feature type="transmembrane region" description="Helical" evidence="1">
    <location>
        <begin position="206"/>
        <end position="225"/>
    </location>
</feature>
<feature type="transmembrane region" description="Helical" evidence="1">
    <location>
        <begin position="282"/>
        <end position="302"/>
    </location>
</feature>
<proteinExistence type="predicted"/>
<keyword evidence="1" id="KW-1133">Transmembrane helix</keyword>
<name>A0ABQ1G0G0_9SPHN</name>
<keyword evidence="1" id="KW-0472">Membrane</keyword>
<evidence type="ECO:0000313" key="4">
    <source>
        <dbReference type="Proteomes" id="UP000618591"/>
    </source>
</evidence>
<evidence type="ECO:0000256" key="1">
    <source>
        <dbReference type="SAM" id="Phobius"/>
    </source>
</evidence>
<feature type="transmembrane region" description="Helical" evidence="1">
    <location>
        <begin position="21"/>
        <end position="43"/>
    </location>
</feature>
<feature type="transmembrane region" description="Helical" evidence="1">
    <location>
        <begin position="104"/>
        <end position="126"/>
    </location>
</feature>
<evidence type="ECO:0000313" key="3">
    <source>
        <dbReference type="EMBL" id="GGA35060.1"/>
    </source>
</evidence>
<sequence>MTPTIRRSSRIKADDGYTMPPLQPIVMPFIFAFLYATCVYLLVRDPLIDWTSVARLKSKGFICAITLVAPVMLLGKMAYNHRYGIDESVTDIVRTFVRTRIRPGWGLPFLTPLLTAILVGTAYNVFKQRMLPSTGYGYDGVLAGIDRSVFGTDPWRLTHTLLPSAEATRIIDLAYHPFFFPMTMGIAICTFLPLDSRHRLRHTLSFAMLIIVPTSLVAALVPAVGPCFEAFYHQNLQFAELTNTLAAQQASLVANGYPGFESLAAQAKLQSLLGAPSIADGGGIAALPSMHNALSTLFLCFVMGFSRHWLWLAVPYSALILFGSVHLGWHYAIDGVVGIALAFLMWRIAGPIADAGLAQHPIRRAIRNGRATFGRIATPSM</sequence>
<keyword evidence="1" id="KW-0812">Transmembrane</keyword>
<dbReference type="Pfam" id="PF14378">
    <property type="entry name" value="PAP2_3"/>
    <property type="match status" value="1"/>
</dbReference>
<evidence type="ECO:0000259" key="2">
    <source>
        <dbReference type="Pfam" id="PF14378"/>
    </source>
</evidence>
<feature type="transmembrane region" description="Helical" evidence="1">
    <location>
        <begin position="173"/>
        <end position="194"/>
    </location>
</feature>
<dbReference type="Proteomes" id="UP000618591">
    <property type="component" value="Unassembled WGS sequence"/>
</dbReference>
<comment type="caution">
    <text evidence="3">The sequence shown here is derived from an EMBL/GenBank/DDBJ whole genome shotgun (WGS) entry which is preliminary data.</text>
</comment>